<evidence type="ECO:0000259" key="1">
    <source>
        <dbReference type="Pfam" id="PF01370"/>
    </source>
</evidence>
<reference evidence="3" key="1">
    <citation type="submission" date="2020-01" db="EMBL/GenBank/DDBJ databases">
        <title>Phosphoaccumulans saitamaens gen. nov., sp. nov., a polyphosphate accumulating bacterium isolated from surface river water.</title>
        <authorList>
            <person name="Watanabe K."/>
            <person name="Suda W."/>
        </authorList>
    </citation>
    <scope>NUCLEOTIDE SEQUENCE [LARGE SCALE GENOMIC DNA]</scope>
    <source>
        <strain evidence="3">ICHIAU1</strain>
    </source>
</reference>
<dbReference type="SUPFAM" id="SSF51735">
    <property type="entry name" value="NAD(P)-binding Rossmann-fold domains"/>
    <property type="match status" value="1"/>
</dbReference>
<dbReference type="Gene3D" id="3.40.50.720">
    <property type="entry name" value="NAD(P)-binding Rossmann-like Domain"/>
    <property type="match status" value="1"/>
</dbReference>
<dbReference type="InterPro" id="IPR051783">
    <property type="entry name" value="NAD(P)-dependent_oxidoreduct"/>
</dbReference>
<name>A0A7R6TN11_9RHOO</name>
<dbReference type="PANTHER" id="PTHR48079:SF6">
    <property type="entry name" value="NAD(P)-BINDING DOMAIN-CONTAINING PROTEIN-RELATED"/>
    <property type="match status" value="1"/>
</dbReference>
<gene>
    <name evidence="2" type="primary">wbpK</name>
    <name evidence="2" type="ORF">ICHIAU1_02880</name>
</gene>
<dbReference type="GO" id="GO:0005737">
    <property type="term" value="C:cytoplasm"/>
    <property type="evidence" value="ECO:0007669"/>
    <property type="project" value="TreeGrafter"/>
</dbReference>
<protein>
    <submittedName>
        <fullName evidence="2">NAD-dependent epimerase</fullName>
    </submittedName>
</protein>
<dbReference type="AlphaFoldDB" id="A0A7R6TN11"/>
<organism evidence="2 3">
    <name type="scientific">Fluviibacter phosphoraccumulans</name>
    <dbReference type="NCBI Taxonomy" id="1751046"/>
    <lineage>
        <taxon>Bacteria</taxon>
        <taxon>Pseudomonadati</taxon>
        <taxon>Pseudomonadota</taxon>
        <taxon>Betaproteobacteria</taxon>
        <taxon>Rhodocyclales</taxon>
        <taxon>Fluviibacteraceae</taxon>
        <taxon>Fluviibacter</taxon>
    </lineage>
</organism>
<dbReference type="Pfam" id="PF01370">
    <property type="entry name" value="Epimerase"/>
    <property type="match status" value="1"/>
</dbReference>
<proteinExistence type="predicted"/>
<dbReference type="EMBL" id="AP022345">
    <property type="protein sequence ID" value="BBU68005.1"/>
    <property type="molecule type" value="Genomic_DNA"/>
</dbReference>
<keyword evidence="3" id="KW-1185">Reference proteome</keyword>
<evidence type="ECO:0000313" key="2">
    <source>
        <dbReference type="EMBL" id="BBU68005.1"/>
    </source>
</evidence>
<dbReference type="GO" id="GO:0004029">
    <property type="term" value="F:aldehyde dehydrogenase (NAD+) activity"/>
    <property type="evidence" value="ECO:0007669"/>
    <property type="project" value="TreeGrafter"/>
</dbReference>
<evidence type="ECO:0000313" key="3">
    <source>
        <dbReference type="Proteomes" id="UP000463961"/>
    </source>
</evidence>
<sequence length="284" mass="30380">MGVEVRPVADYTDVAAMARALQGSLAVVHLAARAHVLGAEPPQEALLAFERANVDAALACAEAALQAGCRRFVLVSSIGVNGQATQGQHFTEDDEPSPQEPYACTKWQAESAVAERLVGTKMELVVVRPPLVYGPGCPGNFRALLGLVSRLPVLPFGALRARRSYIGIDNLCSALETATLHPSCAGRRFLLSDGEDIDFASLIRLLANGMGRAHIPQWAVPPILLQSLATLAGRRDTFAKLCGELRVDSRAFRQCTGWEPPVALSHGLMKTAAAHREAALFKLL</sequence>
<dbReference type="PANTHER" id="PTHR48079">
    <property type="entry name" value="PROTEIN YEEZ"/>
    <property type="match status" value="1"/>
</dbReference>
<dbReference type="InterPro" id="IPR001509">
    <property type="entry name" value="Epimerase_deHydtase"/>
</dbReference>
<dbReference type="Proteomes" id="UP000463961">
    <property type="component" value="Chromosome"/>
</dbReference>
<dbReference type="InterPro" id="IPR036291">
    <property type="entry name" value="NAD(P)-bd_dom_sf"/>
</dbReference>
<feature type="domain" description="NAD-dependent epimerase/dehydratase" evidence="1">
    <location>
        <begin position="9"/>
        <end position="182"/>
    </location>
</feature>
<accession>A0A7R6TN11</accession>